<evidence type="ECO:0000313" key="6">
    <source>
        <dbReference type="Proteomes" id="UP000183642"/>
    </source>
</evidence>
<dbReference type="EMBL" id="FOWE01000011">
    <property type="protein sequence ID" value="SFO53193.1"/>
    <property type="molecule type" value="Genomic_DNA"/>
</dbReference>
<reference evidence="6" key="1">
    <citation type="submission" date="2016-10" db="EMBL/GenBank/DDBJ databases">
        <authorList>
            <person name="Varghese N."/>
            <person name="Submissions S."/>
        </authorList>
    </citation>
    <scope>NUCLEOTIDE SEQUENCE [LARGE SCALE GENOMIC DNA]</scope>
    <source>
        <strain evidence="6">DSM 43161</strain>
    </source>
</reference>
<evidence type="ECO:0000313" key="5">
    <source>
        <dbReference type="EMBL" id="SFO53193.1"/>
    </source>
</evidence>
<dbReference type="PANTHER" id="PTHR43115">
    <property type="entry name" value="DEHYDROGENASE/REDUCTASE SDR FAMILY MEMBER 11"/>
    <property type="match status" value="1"/>
</dbReference>
<evidence type="ECO:0000256" key="2">
    <source>
        <dbReference type="ARBA" id="ARBA00023002"/>
    </source>
</evidence>
<name>A0A1I5HY57_9ACTN</name>
<proteinExistence type="inferred from homology"/>
<dbReference type="PRINTS" id="PR00081">
    <property type="entry name" value="GDHRDH"/>
</dbReference>
<keyword evidence="6" id="KW-1185">Reference proteome</keyword>
<accession>A0A1I5HY57</accession>
<dbReference type="AlphaFoldDB" id="A0A1I5HY57"/>
<organism evidence="5 6">
    <name type="scientific">Geodermatophilus obscurus</name>
    <dbReference type="NCBI Taxonomy" id="1861"/>
    <lineage>
        <taxon>Bacteria</taxon>
        <taxon>Bacillati</taxon>
        <taxon>Actinomycetota</taxon>
        <taxon>Actinomycetes</taxon>
        <taxon>Geodermatophilales</taxon>
        <taxon>Geodermatophilaceae</taxon>
        <taxon>Geodermatophilus</taxon>
    </lineage>
</organism>
<dbReference type="Pfam" id="PF00106">
    <property type="entry name" value="adh_short"/>
    <property type="match status" value="1"/>
</dbReference>
<dbReference type="InterPro" id="IPR002347">
    <property type="entry name" value="SDR_fam"/>
</dbReference>
<dbReference type="FunFam" id="3.40.50.720:FF:000047">
    <property type="entry name" value="NADP-dependent L-serine/L-allo-threonine dehydrogenase"/>
    <property type="match status" value="1"/>
</dbReference>
<feature type="domain" description="Ketoreductase" evidence="4">
    <location>
        <begin position="22"/>
        <end position="206"/>
    </location>
</feature>
<sequence length="263" mass="27774">MPHRAAREEDRMTDAGRPLSGRVTLVTGASSGIGEATAVALAQAGAAVAIGARRADRLTALADRLRADGTCVLTLDLDVTDEAACRDAVARTRAELGGLDVLVNNAGVMLLGTIVGADVEDWRRMLSTNVLGLMYMTHAAIDGMVEQGSGDVVNISSVAGRTARKGAGVYNASKWAVNAFSESLRQEVTTRGVRISLVEPGAVATELTDHITQPDAKAASQRMYTEMTPLQADDVARAILYVVSQPPHVAVNEVLVRPTEQER</sequence>
<evidence type="ECO:0000259" key="4">
    <source>
        <dbReference type="SMART" id="SM00822"/>
    </source>
</evidence>
<protein>
    <submittedName>
        <fullName evidence="5">NADP-dependent 3-hydroxy acid dehydrogenase YdfG</fullName>
    </submittedName>
</protein>
<evidence type="ECO:0000256" key="1">
    <source>
        <dbReference type="ARBA" id="ARBA00006484"/>
    </source>
</evidence>
<dbReference type="PROSITE" id="PS00061">
    <property type="entry name" value="ADH_SHORT"/>
    <property type="match status" value="1"/>
</dbReference>
<dbReference type="SMART" id="SM00822">
    <property type="entry name" value="PKS_KR"/>
    <property type="match status" value="1"/>
</dbReference>
<dbReference type="InterPro" id="IPR036291">
    <property type="entry name" value="NAD(P)-bd_dom_sf"/>
</dbReference>
<dbReference type="PANTHER" id="PTHR43115:SF4">
    <property type="entry name" value="DEHYDROGENASE_REDUCTASE SDR FAMILY MEMBER 11"/>
    <property type="match status" value="1"/>
</dbReference>
<comment type="similarity">
    <text evidence="1 3">Belongs to the short-chain dehydrogenases/reductases (SDR) family.</text>
</comment>
<evidence type="ECO:0000256" key="3">
    <source>
        <dbReference type="RuleBase" id="RU000363"/>
    </source>
</evidence>
<dbReference type="InterPro" id="IPR020904">
    <property type="entry name" value="Sc_DH/Rdtase_CS"/>
</dbReference>
<dbReference type="InterPro" id="IPR057326">
    <property type="entry name" value="KR_dom"/>
</dbReference>
<gene>
    <name evidence="5" type="ORF">SAMN05660359_04109</name>
</gene>
<keyword evidence="2" id="KW-0560">Oxidoreductase</keyword>
<dbReference type="GO" id="GO:0016616">
    <property type="term" value="F:oxidoreductase activity, acting on the CH-OH group of donors, NAD or NADP as acceptor"/>
    <property type="evidence" value="ECO:0007669"/>
    <property type="project" value="UniProtKB-ARBA"/>
</dbReference>
<dbReference type="PRINTS" id="PR00080">
    <property type="entry name" value="SDRFAMILY"/>
</dbReference>
<dbReference type="SUPFAM" id="SSF51735">
    <property type="entry name" value="NAD(P)-binding Rossmann-fold domains"/>
    <property type="match status" value="1"/>
</dbReference>
<dbReference type="Proteomes" id="UP000183642">
    <property type="component" value="Unassembled WGS sequence"/>
</dbReference>
<dbReference type="Gene3D" id="3.40.50.720">
    <property type="entry name" value="NAD(P)-binding Rossmann-like Domain"/>
    <property type="match status" value="1"/>
</dbReference>